<dbReference type="CDD" id="cd03221">
    <property type="entry name" value="ABCF_EF-3"/>
    <property type="match status" value="1"/>
</dbReference>
<dbReference type="PROSITE" id="PS00211">
    <property type="entry name" value="ABC_TRANSPORTER_1"/>
    <property type="match status" value="2"/>
</dbReference>
<dbReference type="Pfam" id="PF00005">
    <property type="entry name" value="ABC_tran"/>
    <property type="match status" value="2"/>
</dbReference>
<dbReference type="PROSITE" id="PS50893">
    <property type="entry name" value="ABC_TRANSPORTER_2"/>
    <property type="match status" value="2"/>
</dbReference>
<evidence type="ECO:0000313" key="6">
    <source>
        <dbReference type="EMBL" id="TKV59037.1"/>
    </source>
</evidence>
<dbReference type="EMBL" id="SZZH01000003">
    <property type="protein sequence ID" value="TKV59037.1"/>
    <property type="molecule type" value="Genomic_DNA"/>
</dbReference>
<sequence>MGTPGVLRVRDVSRRFGDRVVLDGIDLLAAPGRRIGLIGENGSGKSTLLRILAGVDEPDTGTVRRPTDLAYLPQEPSFVGAEPGPHVSIGDVLDAALAPLHRLVALVEERGAAMAARPADRSLARAYGETLETAQRREAWDADRRATVAADRLGLAALHRERPVTDLSGGQRSRLALAALIAGRPDCVLMDEPTNHLDDDALDLLEEFLVGLPGIVVVASHDRVLLDRVCTDLFDLDPPGPGTDGTGGRRFGGGYRRYLADREATHRRWVRTYVEQQETIERLRRDAEVDTTRVAHGRGPRDNDKFIHAFKGANVERAAARRARDAARRLADAERTALPRPPTPLRFTGHLGSPRPAPDETAILVEDLAVEGRLRLPHLRVPGGQRLLVLGGNGTGKSTLLRVLAGQLRPTSGQVRVTAQSVGLLGQHVAFPEPDQPARRVFAAALVDRAADVDEAGTLLLDLGLLRATDLDQPVGRLSVGQQRRLALAVLVARSPELVLLDEPTNHLSLALADELEQAVGTAPATVVLASHDRWLRTRWSGPTHELVPQGPTTARW</sequence>
<dbReference type="GO" id="GO:0016887">
    <property type="term" value="F:ATP hydrolysis activity"/>
    <property type="evidence" value="ECO:0007669"/>
    <property type="project" value="InterPro"/>
</dbReference>
<evidence type="ECO:0000256" key="3">
    <source>
        <dbReference type="ARBA" id="ARBA00022840"/>
    </source>
</evidence>
<dbReference type="SMART" id="SM00382">
    <property type="entry name" value="AAA"/>
    <property type="match status" value="2"/>
</dbReference>
<keyword evidence="2" id="KW-0547">Nucleotide-binding</keyword>
<protein>
    <submittedName>
        <fullName evidence="6">ABC-F family ATP-binding cassette domain-containing protein</fullName>
    </submittedName>
</protein>
<evidence type="ECO:0000256" key="1">
    <source>
        <dbReference type="ARBA" id="ARBA00022737"/>
    </source>
</evidence>
<dbReference type="Gene3D" id="3.40.50.300">
    <property type="entry name" value="P-loop containing nucleotide triphosphate hydrolases"/>
    <property type="match status" value="2"/>
</dbReference>
<name>A0A4U6QFI8_9ACTN</name>
<keyword evidence="3 6" id="KW-0067">ATP-binding</keyword>
<dbReference type="InterPro" id="IPR017871">
    <property type="entry name" value="ABC_transporter-like_CS"/>
</dbReference>
<evidence type="ECO:0000256" key="2">
    <source>
        <dbReference type="ARBA" id="ARBA00022741"/>
    </source>
</evidence>
<accession>A0A4U6QFI8</accession>
<dbReference type="PANTHER" id="PTHR19211">
    <property type="entry name" value="ATP-BINDING TRANSPORT PROTEIN-RELATED"/>
    <property type="match status" value="1"/>
</dbReference>
<dbReference type="InterPro" id="IPR003593">
    <property type="entry name" value="AAA+_ATPase"/>
</dbReference>
<feature type="region of interest" description="Disordered" evidence="4">
    <location>
        <begin position="338"/>
        <end position="357"/>
    </location>
</feature>
<proteinExistence type="predicted"/>
<evidence type="ECO:0000313" key="7">
    <source>
        <dbReference type="Proteomes" id="UP000306985"/>
    </source>
</evidence>
<dbReference type="SUPFAM" id="SSF52540">
    <property type="entry name" value="P-loop containing nucleoside triphosphate hydrolases"/>
    <property type="match status" value="2"/>
</dbReference>
<evidence type="ECO:0000256" key="4">
    <source>
        <dbReference type="SAM" id="MobiDB-lite"/>
    </source>
</evidence>
<evidence type="ECO:0000259" key="5">
    <source>
        <dbReference type="PROSITE" id="PS50893"/>
    </source>
</evidence>
<dbReference type="InterPro" id="IPR003439">
    <property type="entry name" value="ABC_transporter-like_ATP-bd"/>
</dbReference>
<dbReference type="Proteomes" id="UP000306985">
    <property type="component" value="Unassembled WGS sequence"/>
</dbReference>
<keyword evidence="7" id="KW-1185">Reference proteome</keyword>
<gene>
    <name evidence="6" type="ORF">FDO65_15345</name>
</gene>
<dbReference type="OrthoDB" id="3169603at2"/>
<feature type="domain" description="ABC transporter" evidence="5">
    <location>
        <begin position="7"/>
        <end position="263"/>
    </location>
</feature>
<comment type="caution">
    <text evidence="6">The sequence shown here is derived from an EMBL/GenBank/DDBJ whole genome shotgun (WGS) entry which is preliminary data.</text>
</comment>
<organism evidence="6 7">
    <name type="scientific">Nakamurella flava</name>
    <dbReference type="NCBI Taxonomy" id="2576308"/>
    <lineage>
        <taxon>Bacteria</taxon>
        <taxon>Bacillati</taxon>
        <taxon>Actinomycetota</taxon>
        <taxon>Actinomycetes</taxon>
        <taxon>Nakamurellales</taxon>
        <taxon>Nakamurellaceae</taxon>
        <taxon>Nakamurella</taxon>
    </lineage>
</organism>
<keyword evidence="1" id="KW-0677">Repeat</keyword>
<reference evidence="6 7" key="1">
    <citation type="submission" date="2019-05" db="EMBL/GenBank/DDBJ databases">
        <title>Nakamurella sp. N5BH11, whole genome shotgun sequence.</title>
        <authorList>
            <person name="Tuo L."/>
        </authorList>
    </citation>
    <scope>NUCLEOTIDE SEQUENCE [LARGE SCALE GENOMIC DNA]</scope>
    <source>
        <strain evidence="6 7">N5BH11</strain>
    </source>
</reference>
<dbReference type="InterPro" id="IPR027417">
    <property type="entry name" value="P-loop_NTPase"/>
</dbReference>
<dbReference type="GO" id="GO:0005524">
    <property type="term" value="F:ATP binding"/>
    <property type="evidence" value="ECO:0007669"/>
    <property type="project" value="UniProtKB-KW"/>
</dbReference>
<dbReference type="AlphaFoldDB" id="A0A4U6QFI8"/>
<dbReference type="PANTHER" id="PTHR19211:SF14">
    <property type="entry name" value="ATP-BINDING CASSETTE SUB-FAMILY F MEMBER 1"/>
    <property type="match status" value="1"/>
</dbReference>
<feature type="domain" description="ABC transporter" evidence="5">
    <location>
        <begin position="359"/>
        <end position="557"/>
    </location>
</feature>
<dbReference type="FunFam" id="3.40.50.300:FF:000011">
    <property type="entry name" value="Putative ABC transporter ATP-binding component"/>
    <property type="match status" value="1"/>
</dbReference>
<dbReference type="InterPro" id="IPR050611">
    <property type="entry name" value="ABCF"/>
</dbReference>